<dbReference type="EMBL" id="BAABLF010000001">
    <property type="protein sequence ID" value="GAA5186401.1"/>
    <property type="molecule type" value="Genomic_DNA"/>
</dbReference>
<proteinExistence type="predicted"/>
<dbReference type="Proteomes" id="UP001501600">
    <property type="component" value="Unassembled WGS sequence"/>
</dbReference>
<protein>
    <recommendedName>
        <fullName evidence="4">Haemolysin activator HlyB C-terminal domain-containing protein</fullName>
    </recommendedName>
</protein>
<evidence type="ECO:0008006" key="4">
    <source>
        <dbReference type="Google" id="ProtNLM"/>
    </source>
</evidence>
<evidence type="ECO:0000256" key="1">
    <source>
        <dbReference type="SAM" id="SignalP"/>
    </source>
</evidence>
<dbReference type="Gene3D" id="2.40.160.50">
    <property type="entry name" value="membrane protein fhac: a member of the omp85/tpsb transporter family"/>
    <property type="match status" value="1"/>
</dbReference>
<evidence type="ECO:0000313" key="2">
    <source>
        <dbReference type="EMBL" id="GAA5186401.1"/>
    </source>
</evidence>
<organism evidence="2 3">
    <name type="scientific">Ferrimonas gelatinilytica</name>
    <dbReference type="NCBI Taxonomy" id="1255257"/>
    <lineage>
        <taxon>Bacteria</taxon>
        <taxon>Pseudomonadati</taxon>
        <taxon>Pseudomonadota</taxon>
        <taxon>Gammaproteobacteria</taxon>
        <taxon>Alteromonadales</taxon>
        <taxon>Ferrimonadaceae</taxon>
        <taxon>Ferrimonas</taxon>
    </lineage>
</organism>
<reference evidence="3" key="1">
    <citation type="journal article" date="2019" name="Int. J. Syst. Evol. Microbiol.">
        <title>The Global Catalogue of Microorganisms (GCM) 10K type strain sequencing project: providing services to taxonomists for standard genome sequencing and annotation.</title>
        <authorList>
            <consortium name="The Broad Institute Genomics Platform"/>
            <consortium name="The Broad Institute Genome Sequencing Center for Infectious Disease"/>
            <person name="Wu L."/>
            <person name="Ma J."/>
        </authorList>
    </citation>
    <scope>NUCLEOTIDE SEQUENCE [LARGE SCALE GENOMIC DNA]</scope>
    <source>
        <strain evidence="3">JCM 18720</strain>
    </source>
</reference>
<dbReference type="RefSeq" id="WP_345315149.1">
    <property type="nucleotide sequence ID" value="NZ_BAABLF010000001.1"/>
</dbReference>
<evidence type="ECO:0000313" key="3">
    <source>
        <dbReference type="Proteomes" id="UP001501600"/>
    </source>
</evidence>
<gene>
    <name evidence="2" type="ORF">GCM10025772_01840</name>
</gene>
<accession>A0ABP9RUW5</accession>
<name>A0ABP9RUW5_9GAMM</name>
<sequence length="555" mass="63643">MSPARALLWSVLSLPVVAQASDAPAEEPANEHHHEQDDAKILAQLQAQCEAAPEYRYIRHNVFQPDEPGFTWAHKLANKLHYTTREVTLEQAVAGFTPCEDDLDDLYELERHLRGLRYLRDAQVSQDKESGQVLVETWDTWSLLPTFNFSRQGGENAASIGIKDSNLLGLGIDAQIFYFSDYQRDGYQLAFYSPIYINKHINVGIRLANTSDGKQVGFQLDRPFVALDSAFGYELSLFRDQRQEEIRQGDQEVNRFDHDLHYFHVGYGRRWLEGRDQVLRWHVGLTFDDHQFDPVAGTTRLPEDRQRAYPWVQLSFRQDRFEELQNVTLINAIEDVNLGWDSAVKLGWDGSGDGGWLLQAHSHWGALFGAKRRRFSEPIDNGSTGLWLTRFWLHGEEVRGAGDYYQLQWRNELFYPIWAPLRVYGKFDWRHAINPFVDRPHTLGGSTGLRGYPLQYQHGDTIALATAELRYYPGISILQLLELGSAIFYDIGEARGGEAYPDNPAGTQQSLGAGLRFYASHAGSRNVIHVDFVRPISDDKRVNSWEWRLEVKSHF</sequence>
<keyword evidence="1" id="KW-0732">Signal</keyword>
<comment type="caution">
    <text evidence="2">The sequence shown here is derived from an EMBL/GenBank/DDBJ whole genome shotgun (WGS) entry which is preliminary data.</text>
</comment>
<feature type="signal peptide" evidence="1">
    <location>
        <begin position="1"/>
        <end position="20"/>
    </location>
</feature>
<feature type="chain" id="PRO_5045395127" description="Haemolysin activator HlyB C-terminal domain-containing protein" evidence="1">
    <location>
        <begin position="21"/>
        <end position="555"/>
    </location>
</feature>
<keyword evidence="3" id="KW-1185">Reference proteome</keyword>